<gene>
    <name evidence="3" type="ORF">ACFPH6_38995</name>
</gene>
<dbReference type="InterPro" id="IPR006311">
    <property type="entry name" value="TAT_signal"/>
</dbReference>
<comment type="caution">
    <text evidence="3">The sequence shown here is derived from an EMBL/GenBank/DDBJ whole genome shotgun (WGS) entry which is preliminary data.</text>
</comment>
<dbReference type="RefSeq" id="WP_386351045.1">
    <property type="nucleotide sequence ID" value="NZ_JBHSFG010000083.1"/>
</dbReference>
<dbReference type="Proteomes" id="UP001596012">
    <property type="component" value="Unassembled WGS sequence"/>
</dbReference>
<accession>A0ABV8Z0C8</accession>
<evidence type="ECO:0000313" key="3">
    <source>
        <dbReference type="EMBL" id="MFC4470415.1"/>
    </source>
</evidence>
<reference evidence="4" key="1">
    <citation type="journal article" date="2019" name="Int. J. Syst. Evol. Microbiol.">
        <title>The Global Catalogue of Microorganisms (GCM) 10K type strain sequencing project: providing services to taxonomists for standard genome sequencing and annotation.</title>
        <authorList>
            <consortium name="The Broad Institute Genomics Platform"/>
            <consortium name="The Broad Institute Genome Sequencing Center for Infectious Disease"/>
            <person name="Wu L."/>
            <person name="Ma J."/>
        </authorList>
    </citation>
    <scope>NUCLEOTIDE SEQUENCE [LARGE SCALE GENOMIC DNA]</scope>
    <source>
        <strain evidence="4">DT43</strain>
    </source>
</reference>
<sequence>MSDNTRSSSIGLPRRAVVKGAGVIAATAAVGSLAPATAVAAPASAPLSAPRKKAPTSANGWTLEQEANHVSTVWTRPVSGTGLEVDVRIGDVEAILLHVVRRFHYEVEQLPRIDLAGWQPIGGLGKDRPESNLASGTAVRIRPGAGASGSLFPLQVLTVRDILADCDGVVRWGGDDSPVDESLFYIDRGPDDEQVRGLADRLRRGEATPGRGAGVEVNVLAPSRRSRADRLARIQGSD</sequence>
<feature type="signal peptide" evidence="2">
    <location>
        <begin position="1"/>
        <end position="40"/>
    </location>
</feature>
<keyword evidence="2" id="KW-0732">Signal</keyword>
<name>A0ABV8Z0C8_9ACTN</name>
<feature type="chain" id="PRO_5047146087" description="Secreted protein" evidence="2">
    <location>
        <begin position="41"/>
        <end position="238"/>
    </location>
</feature>
<evidence type="ECO:0000256" key="2">
    <source>
        <dbReference type="SAM" id="SignalP"/>
    </source>
</evidence>
<feature type="region of interest" description="Disordered" evidence="1">
    <location>
        <begin position="42"/>
        <end position="62"/>
    </location>
</feature>
<evidence type="ECO:0000313" key="4">
    <source>
        <dbReference type="Proteomes" id="UP001596012"/>
    </source>
</evidence>
<evidence type="ECO:0008006" key="5">
    <source>
        <dbReference type="Google" id="ProtNLM"/>
    </source>
</evidence>
<protein>
    <recommendedName>
        <fullName evidence="5">Secreted protein</fullName>
    </recommendedName>
</protein>
<organism evidence="3 4">
    <name type="scientific">Streptomyces xiangluensis</name>
    <dbReference type="NCBI Taxonomy" id="2665720"/>
    <lineage>
        <taxon>Bacteria</taxon>
        <taxon>Bacillati</taxon>
        <taxon>Actinomycetota</taxon>
        <taxon>Actinomycetes</taxon>
        <taxon>Kitasatosporales</taxon>
        <taxon>Streptomycetaceae</taxon>
        <taxon>Streptomyces</taxon>
    </lineage>
</organism>
<keyword evidence="4" id="KW-1185">Reference proteome</keyword>
<evidence type="ECO:0000256" key="1">
    <source>
        <dbReference type="SAM" id="MobiDB-lite"/>
    </source>
</evidence>
<dbReference type="PROSITE" id="PS51318">
    <property type="entry name" value="TAT"/>
    <property type="match status" value="1"/>
</dbReference>
<proteinExistence type="predicted"/>
<dbReference type="EMBL" id="JBHSFG010000083">
    <property type="protein sequence ID" value="MFC4470415.1"/>
    <property type="molecule type" value="Genomic_DNA"/>
</dbReference>